<name>A0A5Y3MQJ8_SALER</name>
<dbReference type="Proteomes" id="UP000839598">
    <property type="component" value="Unassembled WGS sequence"/>
</dbReference>
<sequence>MNKNLTPSTALLSRVRAGLIENDTNLHKWCSEHGVLYANARQALIGAWNGPKGTALRIRLIEAAGLQVVE</sequence>
<organism evidence="1">
    <name type="scientific">Salmonella enterica subsp. salamae</name>
    <dbReference type="NCBI Taxonomy" id="59202"/>
    <lineage>
        <taxon>Bacteria</taxon>
        <taxon>Pseudomonadati</taxon>
        <taxon>Pseudomonadota</taxon>
        <taxon>Gammaproteobacteria</taxon>
        <taxon>Enterobacterales</taxon>
        <taxon>Enterobacteriaceae</taxon>
        <taxon>Salmonella</taxon>
    </lineage>
</organism>
<gene>
    <name evidence="1" type="ORF">DN310_01495</name>
</gene>
<evidence type="ECO:0008006" key="2">
    <source>
        <dbReference type="Google" id="ProtNLM"/>
    </source>
</evidence>
<dbReference type="AlphaFoldDB" id="A0A5Y3MQJ8"/>
<accession>A0A5Y3MQJ8</accession>
<proteinExistence type="predicted"/>
<evidence type="ECO:0000313" key="1">
    <source>
        <dbReference type="EMBL" id="ECI4008045.1"/>
    </source>
</evidence>
<protein>
    <recommendedName>
        <fullName evidence="2">DNA-binding protein</fullName>
    </recommendedName>
</protein>
<reference evidence="1" key="1">
    <citation type="submission" date="2018-06" db="EMBL/GenBank/DDBJ databases">
        <authorList>
            <person name="Ashton P.M."/>
            <person name="Dallman T."/>
            <person name="Nair S."/>
            <person name="De Pinna E."/>
            <person name="Peters T."/>
            <person name="Grant K."/>
        </authorList>
    </citation>
    <scope>NUCLEOTIDE SEQUENCE [LARGE SCALE GENOMIC DNA]</scope>
    <source>
        <strain evidence="1">275803</strain>
    </source>
</reference>
<comment type="caution">
    <text evidence="1">The sequence shown here is derived from an EMBL/GenBank/DDBJ whole genome shotgun (WGS) entry which is preliminary data.</text>
</comment>
<dbReference type="EMBL" id="AAIVAV010000001">
    <property type="protein sequence ID" value="ECI4008045.1"/>
    <property type="molecule type" value="Genomic_DNA"/>
</dbReference>